<keyword evidence="3" id="KW-0479">Metal-binding</keyword>
<evidence type="ECO:0000313" key="6">
    <source>
        <dbReference type="EMBL" id="KAK9825016.1"/>
    </source>
</evidence>
<gene>
    <name evidence="6" type="ORF">WJX74_000814</name>
</gene>
<evidence type="ECO:0000313" key="7">
    <source>
        <dbReference type="Proteomes" id="UP001438707"/>
    </source>
</evidence>
<evidence type="ECO:0000256" key="1">
    <source>
        <dbReference type="ARBA" id="ARBA00022448"/>
    </source>
</evidence>
<evidence type="ECO:0000256" key="5">
    <source>
        <dbReference type="SAM" id="MobiDB-lite"/>
    </source>
</evidence>
<sequence>MSGEDEHAPLKQSLYIRLGGRAAVDRAVTVFYDRLEADKRVYRFFANTDMRRLRRKLAEFVVYAFGGPNEYTGQDLVAAHKPVIMKGATVYHFDIVAEHFMGTLADMGVAKMLHYTIWCLDTSPSAAGLAGSKLLYSMNAAWKTVCLCWALLLTFTANSLLKVLHRLSFMTSHASAADIGASALQGVLGQHCLPWLGCEHLTSLRAASRATRELVDGPHAAWTEAAAGLLRPALQPAAQQTGAVWQAAIRKEWQAQQPLRTVTLQHVTKVKANQPGYGSFWVASPPPHSHCYLISKSAAGSLFLLNPSQPHVLPKQLALKPNAPYHAAVLPDGNLRYVQLGSSLLPPHQTFPDAMDKFGWDAVTLTWHILDPATGAILGSQQKYIWPLPSPKLDPMYHAGTRKVLGLVNVCTLAIMDAGTLQEVARCDISPRHEALAKRGTSVLHKVAWSSSGSMLAVAVCSNPQELRDMNSHWYAGIVAGSAMLAEIHIYEAATGQCLQSVPVAASDVRLWWSPSTDQLAVNTYRELWEERAADATAEQAGHSPVITSNSGVSADDQPSEGAAKPASPDGDLPMREDGDDSDPGGCPSVMEPALAHGLGSEDGLDSDNGLSSEDGLDSEEDVDDSMASVDDSMSGSSSDQGEYYHGQLWLLSPTSQKVDAVPCVPAAQWRSCEWSPHGRLLLARFGMCSSDLDGEGFSLVDPSTLEQVYSCASSAGSVSWASNSPSRLVKLSLSAAVTGVPALLNFGQEEHGEWHVMDFHQSKFSSYHNLCISSDGCMLVGARRRGAGGRAHAFHLPLADSGDGYVVPKSPIKSTGAWMQWAPLPAAWPQIYAYVHWTEDRKDEKGKISQPSHAALSLVDSRKLSVLGSWTAKELSSLVKGRKLRKDDTGEPQCVKWAPDGKHLAVLSPHQRFSRSFKLASR</sequence>
<dbReference type="GO" id="GO:0020037">
    <property type="term" value="F:heme binding"/>
    <property type="evidence" value="ECO:0007669"/>
    <property type="project" value="InterPro"/>
</dbReference>
<dbReference type="InterPro" id="IPR001486">
    <property type="entry name" value="Hemoglobin_trunc"/>
</dbReference>
<dbReference type="CDD" id="cd00454">
    <property type="entry name" value="TrHb1_N"/>
    <property type="match status" value="1"/>
</dbReference>
<feature type="compositionally biased region" description="Acidic residues" evidence="5">
    <location>
        <begin position="615"/>
        <end position="625"/>
    </location>
</feature>
<dbReference type="SUPFAM" id="SSF82171">
    <property type="entry name" value="DPP6 N-terminal domain-like"/>
    <property type="match status" value="1"/>
</dbReference>
<evidence type="ECO:0000256" key="4">
    <source>
        <dbReference type="ARBA" id="ARBA00023004"/>
    </source>
</evidence>
<name>A0AAW1QU68_9CHLO</name>
<dbReference type="EMBL" id="JALJOS010000026">
    <property type="protein sequence ID" value="KAK9825016.1"/>
    <property type="molecule type" value="Genomic_DNA"/>
</dbReference>
<dbReference type="Gene3D" id="1.10.490.10">
    <property type="entry name" value="Globins"/>
    <property type="match status" value="1"/>
</dbReference>
<evidence type="ECO:0000256" key="2">
    <source>
        <dbReference type="ARBA" id="ARBA00022617"/>
    </source>
</evidence>
<keyword evidence="2" id="KW-0349">Heme</keyword>
<organism evidence="6 7">
    <name type="scientific">Apatococcus lobatus</name>
    <dbReference type="NCBI Taxonomy" id="904363"/>
    <lineage>
        <taxon>Eukaryota</taxon>
        <taxon>Viridiplantae</taxon>
        <taxon>Chlorophyta</taxon>
        <taxon>core chlorophytes</taxon>
        <taxon>Trebouxiophyceae</taxon>
        <taxon>Chlorellales</taxon>
        <taxon>Chlorellaceae</taxon>
        <taxon>Apatococcus</taxon>
    </lineage>
</organism>
<dbReference type="Pfam" id="PF01152">
    <property type="entry name" value="Bac_globin"/>
    <property type="match status" value="1"/>
</dbReference>
<dbReference type="InterPro" id="IPR009050">
    <property type="entry name" value="Globin-like_sf"/>
</dbReference>
<feature type="compositionally biased region" description="Low complexity" evidence="5">
    <location>
        <begin position="626"/>
        <end position="640"/>
    </location>
</feature>
<reference evidence="6 7" key="1">
    <citation type="journal article" date="2024" name="Nat. Commun.">
        <title>Phylogenomics reveals the evolutionary origins of lichenization in chlorophyte algae.</title>
        <authorList>
            <person name="Puginier C."/>
            <person name="Libourel C."/>
            <person name="Otte J."/>
            <person name="Skaloud P."/>
            <person name="Haon M."/>
            <person name="Grisel S."/>
            <person name="Petersen M."/>
            <person name="Berrin J.G."/>
            <person name="Delaux P.M."/>
            <person name="Dal Grande F."/>
            <person name="Keller J."/>
        </authorList>
    </citation>
    <scope>NUCLEOTIDE SEQUENCE [LARGE SCALE GENOMIC DNA]</scope>
    <source>
        <strain evidence="6 7">SAG 2145</strain>
    </source>
</reference>
<dbReference type="Proteomes" id="UP001438707">
    <property type="component" value="Unassembled WGS sequence"/>
</dbReference>
<keyword evidence="1" id="KW-0813">Transport</keyword>
<feature type="region of interest" description="Disordered" evidence="5">
    <location>
        <begin position="536"/>
        <end position="641"/>
    </location>
</feature>
<keyword evidence="4" id="KW-0408">Iron</keyword>
<dbReference type="GO" id="GO:0046872">
    <property type="term" value="F:metal ion binding"/>
    <property type="evidence" value="ECO:0007669"/>
    <property type="project" value="UniProtKB-KW"/>
</dbReference>
<evidence type="ECO:0000256" key="3">
    <source>
        <dbReference type="ARBA" id="ARBA00022723"/>
    </source>
</evidence>
<comment type="caution">
    <text evidence="6">The sequence shown here is derived from an EMBL/GenBank/DDBJ whole genome shotgun (WGS) entry which is preliminary data.</text>
</comment>
<dbReference type="GO" id="GO:0019825">
    <property type="term" value="F:oxygen binding"/>
    <property type="evidence" value="ECO:0007669"/>
    <property type="project" value="InterPro"/>
</dbReference>
<evidence type="ECO:0008006" key="8">
    <source>
        <dbReference type="Google" id="ProtNLM"/>
    </source>
</evidence>
<keyword evidence="7" id="KW-1185">Reference proteome</keyword>
<dbReference type="SUPFAM" id="SSF46458">
    <property type="entry name" value="Globin-like"/>
    <property type="match status" value="1"/>
</dbReference>
<dbReference type="AlphaFoldDB" id="A0AAW1QU68"/>
<protein>
    <recommendedName>
        <fullName evidence="8">Globin family profile domain-containing protein</fullName>
    </recommendedName>
</protein>
<accession>A0AAW1QU68</accession>
<proteinExistence type="predicted"/>
<dbReference type="InterPro" id="IPR012292">
    <property type="entry name" value="Globin/Proto"/>
</dbReference>